<dbReference type="Gene3D" id="3.90.1100.10">
    <property type="match status" value="1"/>
</dbReference>
<evidence type="ECO:0000256" key="5">
    <source>
        <dbReference type="ARBA" id="ARBA00022723"/>
    </source>
</evidence>
<reference evidence="15 16" key="1">
    <citation type="journal article" date="2018" name="Science">
        <title>The opium poppy genome and morphinan production.</title>
        <authorList>
            <person name="Guo L."/>
            <person name="Winzer T."/>
            <person name="Yang X."/>
            <person name="Li Y."/>
            <person name="Ning Z."/>
            <person name="He Z."/>
            <person name="Teodor R."/>
            <person name="Lu Y."/>
            <person name="Bowser T.A."/>
            <person name="Graham I.A."/>
            <person name="Ye K."/>
        </authorList>
    </citation>
    <scope>NUCLEOTIDE SEQUENCE [LARGE SCALE GENOMIC DNA]</scope>
    <source>
        <strain evidence="16">cv. HN1</strain>
        <tissue evidence="15">Leaves</tissue>
    </source>
</reference>
<gene>
    <name evidence="15" type="ORF">C5167_048113</name>
</gene>
<dbReference type="GO" id="GO:0003677">
    <property type="term" value="F:DNA binding"/>
    <property type="evidence" value="ECO:0007669"/>
    <property type="project" value="InterPro"/>
</dbReference>
<keyword evidence="7 10" id="KW-0804">Transcription</keyword>
<keyword evidence="16" id="KW-1185">Reference proteome</keyword>
<evidence type="ECO:0000256" key="9">
    <source>
        <dbReference type="RuleBase" id="RU000434"/>
    </source>
</evidence>
<dbReference type="Gramene" id="RZC72636">
    <property type="protein sequence ID" value="RZC72636"/>
    <property type="gene ID" value="C5167_048113"/>
</dbReference>
<comment type="similarity">
    <text evidence="1 9">Belongs to the RNA polymerase beta chain family.</text>
</comment>
<dbReference type="InterPro" id="IPR007646">
    <property type="entry name" value="RNA_pol_Rpb2_4"/>
</dbReference>
<keyword evidence="6" id="KW-0862">Zinc</keyword>
<evidence type="ECO:0000256" key="7">
    <source>
        <dbReference type="ARBA" id="ARBA00023163"/>
    </source>
</evidence>
<dbReference type="EC" id="2.7.7.6" evidence="10"/>
<keyword evidence="4 10" id="KW-0548">Nucleotidyltransferase</keyword>
<dbReference type="Gene3D" id="2.40.50.150">
    <property type="match status" value="2"/>
</dbReference>
<feature type="domain" description="DNA-directed RNA polymerase subunit 2 hybrid-binding" evidence="11">
    <location>
        <begin position="431"/>
        <end position="624"/>
    </location>
</feature>
<dbReference type="InterPro" id="IPR015712">
    <property type="entry name" value="DNA-dir_RNA_pol_su2"/>
</dbReference>
<dbReference type="InterPro" id="IPR037033">
    <property type="entry name" value="DNA-dir_RNAP_su2_hyb_sf"/>
</dbReference>
<dbReference type="AlphaFoldDB" id="A0A4Y7KIE3"/>
<keyword evidence="2 10" id="KW-0240">DNA-directed RNA polymerase</keyword>
<dbReference type="Gene3D" id="2.40.270.10">
    <property type="entry name" value="DNA-directed RNA polymerase, subunit 2, domain 6"/>
    <property type="match status" value="2"/>
</dbReference>
<keyword evidence="3 10" id="KW-0808">Transferase</keyword>
<dbReference type="Proteomes" id="UP000316621">
    <property type="component" value="Chromosome 8"/>
</dbReference>
<dbReference type="CDD" id="cd00653">
    <property type="entry name" value="RNA_pol_B_RPB2"/>
    <property type="match status" value="1"/>
</dbReference>
<dbReference type="Gene3D" id="3.90.1800.10">
    <property type="entry name" value="RNA polymerase alpha subunit dimerisation domain"/>
    <property type="match status" value="2"/>
</dbReference>
<accession>A0A4Y7KIE3</accession>
<dbReference type="STRING" id="3469.A0A4Y7KIE3"/>
<feature type="domain" description="RNA polymerase Rpb2" evidence="12">
    <location>
        <begin position="653"/>
        <end position="690"/>
    </location>
</feature>
<evidence type="ECO:0000256" key="1">
    <source>
        <dbReference type="ARBA" id="ARBA00006835"/>
    </source>
</evidence>
<dbReference type="GO" id="GO:0032549">
    <property type="term" value="F:ribonucleoside binding"/>
    <property type="evidence" value="ECO:0007669"/>
    <property type="project" value="InterPro"/>
</dbReference>
<comment type="function">
    <text evidence="10">DNA-dependent RNA polymerase catalyzes the transcription of DNA into RNA using the four ribonucleoside triphosphates as substrates.</text>
</comment>
<evidence type="ECO:0000256" key="3">
    <source>
        <dbReference type="ARBA" id="ARBA00022679"/>
    </source>
</evidence>
<protein>
    <recommendedName>
        <fullName evidence="10">DNA-directed RNA polymerase subunit beta</fullName>
        <ecNumber evidence="10">2.7.7.6</ecNumber>
    </recommendedName>
</protein>
<dbReference type="GO" id="GO:0003899">
    <property type="term" value="F:DNA-directed RNA polymerase activity"/>
    <property type="evidence" value="ECO:0007669"/>
    <property type="project" value="UniProtKB-EC"/>
</dbReference>
<dbReference type="PROSITE" id="PS01166">
    <property type="entry name" value="RNA_POL_BETA"/>
    <property type="match status" value="1"/>
</dbReference>
<evidence type="ECO:0000313" key="16">
    <source>
        <dbReference type="Proteomes" id="UP000316621"/>
    </source>
</evidence>
<dbReference type="InterPro" id="IPR007645">
    <property type="entry name" value="RNA_pol_Rpb2_3"/>
</dbReference>
<evidence type="ECO:0000256" key="6">
    <source>
        <dbReference type="ARBA" id="ARBA00022833"/>
    </source>
</evidence>
<dbReference type="FunFam" id="3.90.1100.10:FF:000021">
    <property type="entry name" value="DNA-directed RNA polymerase subunit beta"/>
    <property type="match status" value="1"/>
</dbReference>
<feature type="domain" description="RNA polymerase Rpb2" evidence="14">
    <location>
        <begin position="196"/>
        <end position="256"/>
    </location>
</feature>
<dbReference type="InterPro" id="IPR007641">
    <property type="entry name" value="RNA_pol_Rpb2_7"/>
</dbReference>
<dbReference type="Pfam" id="PF00562">
    <property type="entry name" value="RNA_pol_Rpb2_6"/>
    <property type="match status" value="2"/>
</dbReference>
<evidence type="ECO:0000259" key="11">
    <source>
        <dbReference type="Pfam" id="PF00562"/>
    </source>
</evidence>
<dbReference type="OMA" id="REYSCTF"/>
<dbReference type="GO" id="GO:0000428">
    <property type="term" value="C:DNA-directed RNA polymerase complex"/>
    <property type="evidence" value="ECO:0007669"/>
    <property type="project" value="UniProtKB-KW"/>
</dbReference>
<dbReference type="GO" id="GO:0046872">
    <property type="term" value="F:metal ion binding"/>
    <property type="evidence" value="ECO:0007669"/>
    <property type="project" value="UniProtKB-KW"/>
</dbReference>
<evidence type="ECO:0000256" key="8">
    <source>
        <dbReference type="ARBA" id="ARBA00048552"/>
    </source>
</evidence>
<feature type="domain" description="RNA polymerase Rpb2" evidence="13">
    <location>
        <begin position="95"/>
        <end position="159"/>
    </location>
</feature>
<evidence type="ECO:0000259" key="13">
    <source>
        <dbReference type="Pfam" id="PF04565"/>
    </source>
</evidence>
<dbReference type="Pfam" id="PF04565">
    <property type="entry name" value="RNA_pol_Rpb2_3"/>
    <property type="match status" value="1"/>
</dbReference>
<dbReference type="GO" id="GO:0006351">
    <property type="term" value="P:DNA-templated transcription"/>
    <property type="evidence" value="ECO:0007669"/>
    <property type="project" value="InterPro"/>
</dbReference>
<sequence>MDANLNKAAIDDKDYVGNKRLELSGQLISLLFEDLFKTMNDEAKKRMDVESKKGSARSPDSYITGNSITQGLKRALSTGNWDLKRFRMHKTGMTQVQARLSFIAAVGQMTRVKPQFEKSRKVSVPRALQPSQWGMLCPCDTPEGEACGLVKNLALMTHVTTDEEEGPIISLCHSLGVESLEQLSAEEIHLPNSFLVIFNGIILGKHRKPQRFATYMRKLRRAGKIGEFISVYVNEKQHCVYIASDGGRVCRPLVIADKGISRIKEHHMQELWDGVRTFSDFVRDGLIEYLDVNEQNNVLIGLYEGEPKEEITHLEIEPLTILGVCAGPLLTTKTIELVGYDKLGAGQNATVAVMSYSGYDIEDAIVMNKSSLDRGFGRCIVLKKCAAIMQRYDNSTQDRILVPVTDKGVLKDKKMRNPVNNPLNVGFNKAYQTHKGNPGETEVIDRVALFSDINNNLCMKFQIRHTRRPELGDKFSSRHGQKGVCGTIVRQEDFPFSERGIFPDLIMNPHGFPSRMTIGKMIELLGGKAGVSCGRFHYGSAFGEPSGTADTVEAISKTLVEKGFSYNGKDFLYSGITGSPLQAYIFMGPIYYQKLKHMVLDKMHARGSGPKVRLTRQPTEGKARNGGLRVGEMERDCLIAYGASYYNRKLKTGVCSSCKNSENMSKMKLPYACKLLFQELQSMNIVPRLKLMEAT</sequence>
<dbReference type="PANTHER" id="PTHR20856">
    <property type="entry name" value="DNA-DIRECTED RNA POLYMERASE I SUBUNIT 2"/>
    <property type="match status" value="1"/>
</dbReference>
<evidence type="ECO:0000313" key="15">
    <source>
        <dbReference type="EMBL" id="RZC72636.1"/>
    </source>
</evidence>
<dbReference type="FunFam" id="2.40.270.10:FF:000011">
    <property type="entry name" value="DNA-directed RNA polymerase subunit beta"/>
    <property type="match status" value="1"/>
</dbReference>
<keyword evidence="5" id="KW-0479">Metal-binding</keyword>
<dbReference type="InterPro" id="IPR007120">
    <property type="entry name" value="DNA-dir_RNAP_su2_dom"/>
</dbReference>
<evidence type="ECO:0000256" key="10">
    <source>
        <dbReference type="RuleBase" id="RU363031"/>
    </source>
</evidence>
<comment type="catalytic activity">
    <reaction evidence="8 10">
        <text>RNA(n) + a ribonucleoside 5'-triphosphate = RNA(n+1) + diphosphate</text>
        <dbReference type="Rhea" id="RHEA:21248"/>
        <dbReference type="Rhea" id="RHEA-COMP:14527"/>
        <dbReference type="Rhea" id="RHEA-COMP:17342"/>
        <dbReference type="ChEBI" id="CHEBI:33019"/>
        <dbReference type="ChEBI" id="CHEBI:61557"/>
        <dbReference type="ChEBI" id="CHEBI:140395"/>
        <dbReference type="EC" id="2.7.7.6"/>
    </reaction>
</comment>
<dbReference type="Pfam" id="PF04566">
    <property type="entry name" value="RNA_pol_Rpb2_4"/>
    <property type="match status" value="1"/>
</dbReference>
<evidence type="ECO:0000259" key="14">
    <source>
        <dbReference type="Pfam" id="PF04566"/>
    </source>
</evidence>
<dbReference type="InterPro" id="IPR014724">
    <property type="entry name" value="RNA_pol_RPB2_OB-fold"/>
</dbReference>
<dbReference type="InterPro" id="IPR007121">
    <property type="entry name" value="RNA_pol_bsu_CS"/>
</dbReference>
<feature type="domain" description="DNA-directed RNA polymerase subunit 2 hybrid-binding" evidence="11">
    <location>
        <begin position="327"/>
        <end position="407"/>
    </location>
</feature>
<evidence type="ECO:0000256" key="2">
    <source>
        <dbReference type="ARBA" id="ARBA00022478"/>
    </source>
</evidence>
<evidence type="ECO:0000259" key="12">
    <source>
        <dbReference type="Pfam" id="PF04560"/>
    </source>
</evidence>
<dbReference type="EMBL" id="CM010722">
    <property type="protein sequence ID" value="RZC72636.1"/>
    <property type="molecule type" value="Genomic_DNA"/>
</dbReference>
<organism evidence="15 16">
    <name type="scientific">Papaver somniferum</name>
    <name type="common">Opium poppy</name>
    <dbReference type="NCBI Taxonomy" id="3469"/>
    <lineage>
        <taxon>Eukaryota</taxon>
        <taxon>Viridiplantae</taxon>
        <taxon>Streptophyta</taxon>
        <taxon>Embryophyta</taxon>
        <taxon>Tracheophyta</taxon>
        <taxon>Spermatophyta</taxon>
        <taxon>Magnoliopsida</taxon>
        <taxon>Ranunculales</taxon>
        <taxon>Papaveraceae</taxon>
        <taxon>Papaveroideae</taxon>
        <taxon>Papaver</taxon>
    </lineage>
</organism>
<dbReference type="Pfam" id="PF04560">
    <property type="entry name" value="RNA_pol_Rpb2_7"/>
    <property type="match status" value="1"/>
</dbReference>
<evidence type="ECO:0000256" key="4">
    <source>
        <dbReference type="ARBA" id="ARBA00022695"/>
    </source>
</evidence>
<proteinExistence type="inferred from homology"/>
<name>A0A4Y7KIE3_PAPSO</name>
<dbReference type="SUPFAM" id="SSF64484">
    <property type="entry name" value="beta and beta-prime subunits of DNA dependent RNA-polymerase"/>
    <property type="match status" value="1"/>
</dbReference>